<evidence type="ECO:0000313" key="2">
    <source>
        <dbReference type="Proteomes" id="UP001432046"/>
    </source>
</evidence>
<sequence length="143" mass="15596">MDGRTSSPRIADLPASRLLTNYAALGMEAPAQSRQTRRSAGGLTFTQQAIIELDALTCMCQSGGLRRMRTLDVSGVEFLNHHGQALAARTVGFEGARDCMYAIDRKAFEWQITALLDGEEYDLPKPRNGRAITAVAYPACPPH</sequence>
<accession>A0ABZ2NVK3</accession>
<gene>
    <name evidence="1" type="ORF">WDK88_36835</name>
</gene>
<dbReference type="EMBL" id="CP147711">
    <property type="protein sequence ID" value="WXC78863.1"/>
    <property type="molecule type" value="Genomic_DNA"/>
</dbReference>
<proteinExistence type="predicted"/>
<name>A0ABZ2NVK3_9BRAD</name>
<evidence type="ECO:0000313" key="1">
    <source>
        <dbReference type="EMBL" id="WXC78863.1"/>
    </source>
</evidence>
<keyword evidence="2" id="KW-1185">Reference proteome</keyword>
<protein>
    <recommendedName>
        <fullName evidence="3">Transposase DDE domain-containing protein</fullName>
    </recommendedName>
</protein>
<reference evidence="1" key="2">
    <citation type="submission" date="2024-03" db="EMBL/GenBank/DDBJ databases">
        <authorList>
            <person name="Bromfield E.S.P."/>
            <person name="Cloutier S."/>
        </authorList>
    </citation>
    <scope>NUCLEOTIDE SEQUENCE</scope>
    <source>
        <strain evidence="1">5S5</strain>
    </source>
</reference>
<reference evidence="1" key="1">
    <citation type="journal article" date="2021" name="Int. J. Syst. Evol. Microbiol.">
        <title>Bradyrhizobium septentrionale sp. nov. (sv. septentrionale) and Bradyrhizobium quebecense sp. nov. (sv. septentrionale) associated with legumes native to Canada possess rearranged symbiosis genes and numerous insertion sequences.</title>
        <authorList>
            <person name="Bromfield E.S.P."/>
            <person name="Cloutier S."/>
        </authorList>
    </citation>
    <scope>NUCLEOTIDE SEQUENCE</scope>
    <source>
        <strain evidence="1">5S5</strain>
    </source>
</reference>
<dbReference type="Proteomes" id="UP001432046">
    <property type="component" value="Chromosome"/>
</dbReference>
<evidence type="ECO:0008006" key="3">
    <source>
        <dbReference type="Google" id="ProtNLM"/>
    </source>
</evidence>
<organism evidence="1 2">
    <name type="scientific">Bradyrhizobium septentrionale</name>
    <dbReference type="NCBI Taxonomy" id="1404411"/>
    <lineage>
        <taxon>Bacteria</taxon>
        <taxon>Pseudomonadati</taxon>
        <taxon>Pseudomonadota</taxon>
        <taxon>Alphaproteobacteria</taxon>
        <taxon>Hyphomicrobiales</taxon>
        <taxon>Nitrobacteraceae</taxon>
        <taxon>Bradyrhizobium</taxon>
    </lineage>
</organism>
<dbReference type="RefSeq" id="WP_338701913.1">
    <property type="nucleotide sequence ID" value="NZ_CP147708.1"/>
</dbReference>